<evidence type="ECO:0000313" key="10">
    <source>
        <dbReference type="EMBL" id="BBO78730.1"/>
    </source>
</evidence>
<dbReference type="GO" id="GO:0009055">
    <property type="term" value="F:electron transfer activity"/>
    <property type="evidence" value="ECO:0007669"/>
    <property type="project" value="InterPro"/>
</dbReference>
<dbReference type="GO" id="GO:0050660">
    <property type="term" value="F:flavin adenine dinucleotide binding"/>
    <property type="evidence" value="ECO:0007669"/>
    <property type="project" value="InterPro"/>
</dbReference>
<evidence type="ECO:0000256" key="3">
    <source>
        <dbReference type="ARBA" id="ARBA00022827"/>
    </source>
</evidence>
<dbReference type="PANTHER" id="PTHR43153:SF1">
    <property type="entry name" value="ELECTRON TRANSFER FLAVOPROTEIN SUBUNIT ALPHA, MITOCHONDRIAL"/>
    <property type="match status" value="1"/>
</dbReference>
<dbReference type="EMBL" id="AP021875">
    <property type="protein sequence ID" value="BBO78730.1"/>
    <property type="molecule type" value="Genomic_DNA"/>
</dbReference>
<feature type="binding site" evidence="8">
    <location>
        <begin position="246"/>
        <end position="250"/>
    </location>
    <ligand>
        <name>FAD</name>
        <dbReference type="ChEBI" id="CHEBI:57692"/>
    </ligand>
</feature>
<protein>
    <recommendedName>
        <fullName evidence="6">Electron transfer flavoprotein subunit alpha</fullName>
    </recommendedName>
    <alternativeName>
        <fullName evidence="7">Electron transfer flavoprotein large subunit</fullName>
    </alternativeName>
</protein>
<comment type="cofactor">
    <cofactor evidence="8">
        <name>FAD</name>
        <dbReference type="ChEBI" id="CHEBI:57692"/>
    </cofactor>
    <text evidence="8">Binds 1 FAD per dimer.</text>
</comment>
<evidence type="ECO:0000256" key="5">
    <source>
        <dbReference type="ARBA" id="ARBA00025649"/>
    </source>
</evidence>
<evidence type="ECO:0000256" key="7">
    <source>
        <dbReference type="ARBA" id="ARBA00079299"/>
    </source>
</evidence>
<dbReference type="GO" id="GO:0033539">
    <property type="term" value="P:fatty acid beta-oxidation using acyl-CoA dehydrogenase"/>
    <property type="evidence" value="ECO:0007669"/>
    <property type="project" value="TreeGrafter"/>
</dbReference>
<dbReference type="Pfam" id="PF00766">
    <property type="entry name" value="ETF_alpha"/>
    <property type="match status" value="1"/>
</dbReference>
<evidence type="ECO:0000313" key="11">
    <source>
        <dbReference type="Proteomes" id="UP000427769"/>
    </source>
</evidence>
<dbReference type="InterPro" id="IPR001308">
    <property type="entry name" value="ETF_a/FixB"/>
</dbReference>
<accession>A0A5K7ZD30</accession>
<dbReference type="SMART" id="SM00893">
    <property type="entry name" value="ETF"/>
    <property type="match status" value="1"/>
</dbReference>
<dbReference type="OrthoDB" id="9770286at2"/>
<dbReference type="Gene3D" id="3.40.50.1220">
    <property type="entry name" value="TPP-binding domain"/>
    <property type="match status" value="1"/>
</dbReference>
<dbReference type="Proteomes" id="UP000427769">
    <property type="component" value="Chromosome"/>
</dbReference>
<dbReference type="KEGG" id="dwd:DSCW_61470"/>
<evidence type="ECO:0000259" key="9">
    <source>
        <dbReference type="SMART" id="SM00893"/>
    </source>
</evidence>
<feature type="binding site" evidence="8">
    <location>
        <position position="284"/>
    </location>
    <ligand>
        <name>FAD</name>
        <dbReference type="ChEBI" id="CHEBI:57692"/>
    </ligand>
</feature>
<comment type="function">
    <text evidence="5">The electron transfer flavoprotein serves as a specific electron acceptor for other dehydrogenases. It transfers the electrons to the main respiratory chain via ETF-ubiquinone oxidoreductase (ETF dehydrogenase).</text>
</comment>
<evidence type="ECO:0000256" key="8">
    <source>
        <dbReference type="PIRSR" id="PIRSR000089-1"/>
    </source>
</evidence>
<comment type="similarity">
    <text evidence="1">Belongs to the ETF alpha-subunit/FixB family.</text>
</comment>
<keyword evidence="4" id="KW-0249">Electron transport</keyword>
<dbReference type="InterPro" id="IPR014730">
    <property type="entry name" value="ETF_a/b_N"/>
</dbReference>
<feature type="binding site" evidence="8">
    <location>
        <position position="207"/>
    </location>
    <ligand>
        <name>FAD</name>
        <dbReference type="ChEBI" id="CHEBI:57692"/>
    </ligand>
</feature>
<dbReference type="InterPro" id="IPR029035">
    <property type="entry name" value="DHS-like_NAD/FAD-binding_dom"/>
</dbReference>
<feature type="binding site" evidence="8">
    <location>
        <begin position="263"/>
        <end position="270"/>
    </location>
    <ligand>
        <name>FAD</name>
        <dbReference type="ChEBI" id="CHEBI:57692"/>
    </ligand>
</feature>
<keyword evidence="4" id="KW-0813">Transport</keyword>
<proteinExistence type="inferred from homology"/>
<dbReference type="RefSeq" id="WP_155307334.1">
    <property type="nucleotide sequence ID" value="NZ_AP021875.1"/>
</dbReference>
<dbReference type="SUPFAM" id="SSF52402">
    <property type="entry name" value="Adenine nucleotide alpha hydrolases-like"/>
    <property type="match status" value="1"/>
</dbReference>
<organism evidence="10 11">
    <name type="scientific">Desulfosarcina widdelii</name>
    <dbReference type="NCBI Taxonomy" id="947919"/>
    <lineage>
        <taxon>Bacteria</taxon>
        <taxon>Pseudomonadati</taxon>
        <taxon>Thermodesulfobacteriota</taxon>
        <taxon>Desulfobacteria</taxon>
        <taxon>Desulfobacterales</taxon>
        <taxon>Desulfosarcinaceae</taxon>
        <taxon>Desulfosarcina</taxon>
    </lineage>
</organism>
<keyword evidence="11" id="KW-1185">Reference proteome</keyword>
<dbReference type="PIRSF" id="PIRSF000089">
    <property type="entry name" value="Electra_flavoP_a"/>
    <property type="match status" value="1"/>
</dbReference>
<gene>
    <name evidence="10" type="ORF">DSCW_61470</name>
</gene>
<evidence type="ECO:0000256" key="1">
    <source>
        <dbReference type="ARBA" id="ARBA00005817"/>
    </source>
</evidence>
<keyword evidence="2" id="KW-0285">Flavoprotein</keyword>
<evidence type="ECO:0000256" key="6">
    <source>
        <dbReference type="ARBA" id="ARBA00068674"/>
    </source>
</evidence>
<reference evidence="10 11" key="1">
    <citation type="submission" date="2019-11" db="EMBL/GenBank/DDBJ databases">
        <title>Comparative genomics of hydrocarbon-degrading Desulfosarcina strains.</title>
        <authorList>
            <person name="Watanabe M."/>
            <person name="Kojima H."/>
            <person name="Fukui M."/>
        </authorList>
    </citation>
    <scope>NUCLEOTIDE SEQUENCE [LARGE SCALE GENOMIC DNA]</scope>
    <source>
        <strain evidence="10 11">PP31</strain>
    </source>
</reference>
<dbReference type="FunFam" id="3.40.50.1220:FF:000001">
    <property type="entry name" value="Electron transfer flavoprotein, alpha subunit"/>
    <property type="match status" value="1"/>
</dbReference>
<name>A0A5K7ZD30_9BACT</name>
<feature type="domain" description="Electron transfer flavoprotein alpha/beta-subunit N-terminal" evidence="9">
    <location>
        <begin position="4"/>
        <end position="190"/>
    </location>
</feature>
<keyword evidence="3 8" id="KW-0274">FAD</keyword>
<evidence type="ECO:0000256" key="4">
    <source>
        <dbReference type="ARBA" id="ARBA00022982"/>
    </source>
</evidence>
<dbReference type="InterPro" id="IPR014731">
    <property type="entry name" value="ETF_asu_C"/>
</dbReference>
<evidence type="ECO:0000256" key="2">
    <source>
        <dbReference type="ARBA" id="ARBA00022630"/>
    </source>
</evidence>
<dbReference type="AlphaFoldDB" id="A0A5K7ZD30"/>
<dbReference type="PANTHER" id="PTHR43153">
    <property type="entry name" value="ELECTRON TRANSFER FLAVOPROTEIN ALPHA"/>
    <property type="match status" value="1"/>
</dbReference>
<sequence>MATVGILIETEDGVVKDANFGVLTAARGAGDNTLVALMLDGSAESAAEALRKYGANKVVQVSAAGGDLSASPDLKARVLAAAIEKYGLDALLGLASARGRDIFARLAAFMDLPLASDCISVDLAGKTAIKSHFSGKTFATIRMSAAVMLCTIRPNAIEAQEAPVDAAVENDSAAVDDPGLVKVVEVKKEDAGNVDLTEAAVIVTGGRPIASADNYKILEECARLLGGTIGASRAAVDAGFAPHSLQVGQTGKTVSPRLYIGCGLSGSVQHFAGMKTSKVIVAINTDKDAPIFEKCDYGIVGDLFEVVPVLTEVLKEKR</sequence>
<dbReference type="InterPro" id="IPR014729">
    <property type="entry name" value="Rossmann-like_a/b/a_fold"/>
</dbReference>
<dbReference type="Pfam" id="PF01012">
    <property type="entry name" value="ETF"/>
    <property type="match status" value="1"/>
</dbReference>
<dbReference type="Gene3D" id="3.40.50.620">
    <property type="entry name" value="HUPs"/>
    <property type="match status" value="1"/>
</dbReference>
<feature type="binding site" evidence="8">
    <location>
        <begin position="232"/>
        <end position="233"/>
    </location>
    <ligand>
        <name>FAD</name>
        <dbReference type="ChEBI" id="CHEBI:57692"/>
    </ligand>
</feature>
<dbReference type="SUPFAM" id="SSF52467">
    <property type="entry name" value="DHS-like NAD/FAD-binding domain"/>
    <property type="match status" value="1"/>
</dbReference>